<comment type="caution">
    <text evidence="5">The sequence shown here is derived from an EMBL/GenBank/DDBJ whole genome shotgun (WGS) entry which is preliminary data.</text>
</comment>
<dbReference type="RefSeq" id="WP_270027696.1">
    <property type="nucleotide sequence ID" value="NZ_JAPDDP010000051.1"/>
</dbReference>
<dbReference type="CDD" id="cd02440">
    <property type="entry name" value="AdoMet_MTases"/>
    <property type="match status" value="1"/>
</dbReference>
<evidence type="ECO:0000256" key="3">
    <source>
        <dbReference type="ARBA" id="ARBA00022691"/>
    </source>
</evidence>
<dbReference type="EMBL" id="JAPDDP010000051">
    <property type="protein sequence ID" value="MDA0183304.1"/>
    <property type="molecule type" value="Genomic_DNA"/>
</dbReference>
<evidence type="ECO:0000256" key="2">
    <source>
        <dbReference type="ARBA" id="ARBA00022679"/>
    </source>
</evidence>
<keyword evidence="1 5" id="KW-0489">Methyltransferase</keyword>
<organism evidence="5 6">
    <name type="scientific">Solirubrobacter phytolaccae</name>
    <dbReference type="NCBI Taxonomy" id="1404360"/>
    <lineage>
        <taxon>Bacteria</taxon>
        <taxon>Bacillati</taxon>
        <taxon>Actinomycetota</taxon>
        <taxon>Thermoleophilia</taxon>
        <taxon>Solirubrobacterales</taxon>
        <taxon>Solirubrobacteraceae</taxon>
        <taxon>Solirubrobacter</taxon>
    </lineage>
</organism>
<evidence type="ECO:0000313" key="5">
    <source>
        <dbReference type="EMBL" id="MDA0183304.1"/>
    </source>
</evidence>
<dbReference type="GO" id="GO:0032259">
    <property type="term" value="P:methylation"/>
    <property type="evidence" value="ECO:0007669"/>
    <property type="project" value="UniProtKB-KW"/>
</dbReference>
<sequence>MDQKTRWNTTGGNAWVEMQDLLDRAMAPFIPPLIDGVAGSVLDVGCGTGSTTEAVARQADRAVGVDISAPMIEAARKRTDAAEFIVADAQSHPFHERFDFVISRFGVMFFEDPVAAFTNLARAGTHLRVIAWRGAEDNPFHTTAERAAKPLMPDLPDRTNEAAGQFAFGNADRVRGILTQAGWSDVELQPLDVESTMPEDALEGYYTRLGPVGMALQEANDTTRARVIEVVRPAFDPFLQNGEVRYTAACWIITANSENP</sequence>
<dbReference type="PANTHER" id="PTHR43464">
    <property type="entry name" value="METHYLTRANSFERASE"/>
    <property type="match status" value="1"/>
</dbReference>
<keyword evidence="3" id="KW-0949">S-adenosyl-L-methionine</keyword>
<evidence type="ECO:0000259" key="4">
    <source>
        <dbReference type="Pfam" id="PF08241"/>
    </source>
</evidence>
<name>A0A9X3S9D8_9ACTN</name>
<dbReference type="Pfam" id="PF08241">
    <property type="entry name" value="Methyltransf_11"/>
    <property type="match status" value="1"/>
</dbReference>
<reference evidence="5" key="1">
    <citation type="submission" date="2022-10" db="EMBL/GenBank/DDBJ databases">
        <title>The WGS of Solirubrobacter phytolaccae KCTC 29190.</title>
        <authorList>
            <person name="Jiang Z."/>
        </authorList>
    </citation>
    <scope>NUCLEOTIDE SEQUENCE</scope>
    <source>
        <strain evidence="5">KCTC 29190</strain>
    </source>
</reference>
<keyword evidence="2" id="KW-0808">Transferase</keyword>
<dbReference type="SUPFAM" id="SSF53335">
    <property type="entry name" value="S-adenosyl-L-methionine-dependent methyltransferases"/>
    <property type="match status" value="1"/>
</dbReference>
<evidence type="ECO:0000256" key="1">
    <source>
        <dbReference type="ARBA" id="ARBA00022603"/>
    </source>
</evidence>
<dbReference type="GO" id="GO:0008757">
    <property type="term" value="F:S-adenosylmethionine-dependent methyltransferase activity"/>
    <property type="evidence" value="ECO:0007669"/>
    <property type="project" value="InterPro"/>
</dbReference>
<protein>
    <submittedName>
        <fullName evidence="5">Methyltransferase domain-containing protein</fullName>
    </submittedName>
</protein>
<dbReference type="InterPro" id="IPR013216">
    <property type="entry name" value="Methyltransf_11"/>
</dbReference>
<dbReference type="InterPro" id="IPR029063">
    <property type="entry name" value="SAM-dependent_MTases_sf"/>
</dbReference>
<keyword evidence="6" id="KW-1185">Reference proteome</keyword>
<evidence type="ECO:0000313" key="6">
    <source>
        <dbReference type="Proteomes" id="UP001147653"/>
    </source>
</evidence>
<feature type="domain" description="Methyltransferase type 11" evidence="4">
    <location>
        <begin position="42"/>
        <end position="122"/>
    </location>
</feature>
<dbReference type="AlphaFoldDB" id="A0A9X3S9D8"/>
<accession>A0A9X3S9D8</accession>
<gene>
    <name evidence="5" type="ORF">OJ997_23535</name>
</gene>
<dbReference type="PANTHER" id="PTHR43464:SF19">
    <property type="entry name" value="UBIQUINONE BIOSYNTHESIS O-METHYLTRANSFERASE, MITOCHONDRIAL"/>
    <property type="match status" value="1"/>
</dbReference>
<dbReference type="Gene3D" id="3.40.50.150">
    <property type="entry name" value="Vaccinia Virus protein VP39"/>
    <property type="match status" value="1"/>
</dbReference>
<proteinExistence type="predicted"/>
<dbReference type="Proteomes" id="UP001147653">
    <property type="component" value="Unassembled WGS sequence"/>
</dbReference>